<dbReference type="AlphaFoldDB" id="A0A964UVJ7"/>
<reference evidence="1" key="1">
    <citation type="submission" date="2020-01" db="EMBL/GenBank/DDBJ databases">
        <title>Whole-genome analyses of novel actinobacteria.</title>
        <authorList>
            <person name="Sahin N."/>
        </authorList>
    </citation>
    <scope>NUCLEOTIDE SEQUENCE</scope>
    <source>
        <strain evidence="1">YC537</strain>
    </source>
</reference>
<organism evidence="1 2">
    <name type="scientific">Streptomyces boluensis</name>
    <dbReference type="NCBI Taxonomy" id="1775135"/>
    <lineage>
        <taxon>Bacteria</taxon>
        <taxon>Bacillati</taxon>
        <taxon>Actinomycetota</taxon>
        <taxon>Actinomycetes</taxon>
        <taxon>Kitasatosporales</taxon>
        <taxon>Streptomycetaceae</taxon>
        <taxon>Streptomyces</taxon>
    </lineage>
</organism>
<dbReference type="OrthoDB" id="3687806at2"/>
<keyword evidence="2" id="KW-1185">Reference proteome</keyword>
<gene>
    <name evidence="1" type="ORF">GUY60_27800</name>
</gene>
<accession>A0A964UVJ7</accession>
<dbReference type="InterPro" id="IPR033749">
    <property type="entry name" value="Polyprenyl_synt_CS"/>
</dbReference>
<comment type="caution">
    <text evidence="1">The sequence shown here is derived from an EMBL/GenBank/DDBJ whole genome shotgun (WGS) entry which is preliminary data.</text>
</comment>
<sequence length="316" mass="34231">MGDVAGEAAALVRCALAARGWGSVLRFVCFRHRQVVAAFDRTALPLVEHTVQDGALRRTLHTSLLGTSMKVGLAMWGYASMAKVAFDPELTVLASSFTRLYDDLIDNCDREHLDEDLAGLFAGEPFRPHGDLEELLLVLHRAIAARLPHAPDDPIHTVLRELHAFQVRSRAQRSAAVSAGEVLEITRGKGGLGMVALLALLRPAMPTAERAVLMEVGDLFQLLDDIHDFTLDRSDGLTTSATLGLCSLTGLATRITALRPHFTSCYGTAAPLSAHLALTLLGAPFAVRRRRRAPRGRGQRAGPVRLLFSRAGNVRP</sequence>
<dbReference type="PROSITE" id="PS00444">
    <property type="entry name" value="POLYPRENYL_SYNTHASE_2"/>
    <property type="match status" value="1"/>
</dbReference>
<evidence type="ECO:0000313" key="1">
    <source>
        <dbReference type="EMBL" id="NBE55160.1"/>
    </source>
</evidence>
<proteinExistence type="predicted"/>
<dbReference type="EMBL" id="JAAAHS010000289">
    <property type="protein sequence ID" value="NBE55160.1"/>
    <property type="molecule type" value="Genomic_DNA"/>
</dbReference>
<dbReference type="InterPro" id="IPR008949">
    <property type="entry name" value="Isoprenoid_synthase_dom_sf"/>
</dbReference>
<evidence type="ECO:0000313" key="2">
    <source>
        <dbReference type="Proteomes" id="UP000598297"/>
    </source>
</evidence>
<name>A0A964UVJ7_9ACTN</name>
<dbReference type="RefSeq" id="WP_161702656.1">
    <property type="nucleotide sequence ID" value="NZ_JAAAHS010000289.1"/>
</dbReference>
<dbReference type="SUPFAM" id="SSF48576">
    <property type="entry name" value="Terpenoid synthases"/>
    <property type="match status" value="1"/>
</dbReference>
<protein>
    <submittedName>
        <fullName evidence="1">Uncharacterized protein</fullName>
    </submittedName>
</protein>
<dbReference type="Proteomes" id="UP000598297">
    <property type="component" value="Unassembled WGS sequence"/>
</dbReference>